<dbReference type="Proteomes" id="UP000036700">
    <property type="component" value="Chromosome"/>
</dbReference>
<proteinExistence type="inferred from homology"/>
<evidence type="ECO:0000256" key="2">
    <source>
        <dbReference type="ARBA" id="ARBA00022729"/>
    </source>
</evidence>
<dbReference type="SUPFAM" id="SSF53822">
    <property type="entry name" value="Periplasmic binding protein-like I"/>
    <property type="match status" value="1"/>
</dbReference>
<evidence type="ECO:0000313" key="6">
    <source>
        <dbReference type="Proteomes" id="UP000036700"/>
    </source>
</evidence>
<evidence type="ECO:0000313" key="5">
    <source>
        <dbReference type="EMBL" id="AKJ68381.1"/>
    </source>
</evidence>
<evidence type="ECO:0000256" key="1">
    <source>
        <dbReference type="ARBA" id="ARBA00010062"/>
    </source>
</evidence>
<evidence type="ECO:0000259" key="4">
    <source>
        <dbReference type="Pfam" id="PF13458"/>
    </source>
</evidence>
<dbReference type="KEGG" id="ptx:ABW99_09290"/>
<feature type="signal peptide" evidence="3">
    <location>
        <begin position="1"/>
        <end position="21"/>
    </location>
</feature>
<accession>A0A0G3EUN6</accession>
<feature type="chain" id="PRO_5002553554" evidence="3">
    <location>
        <begin position="22"/>
        <end position="418"/>
    </location>
</feature>
<dbReference type="AlphaFoldDB" id="A0A0G3EUN6"/>
<dbReference type="PANTHER" id="PTHR30483">
    <property type="entry name" value="LEUCINE-SPECIFIC-BINDING PROTEIN"/>
    <property type="match status" value="1"/>
</dbReference>
<dbReference type="CDD" id="cd06338">
    <property type="entry name" value="PBP1_ABC_ligand_binding-like"/>
    <property type="match status" value="1"/>
</dbReference>
<dbReference type="InterPro" id="IPR028081">
    <property type="entry name" value="Leu-bd"/>
</dbReference>
<organism evidence="5 6">
    <name type="scientific">Pandoraea thiooxydans</name>
    <dbReference type="NCBI Taxonomy" id="445709"/>
    <lineage>
        <taxon>Bacteria</taxon>
        <taxon>Pseudomonadati</taxon>
        <taxon>Pseudomonadota</taxon>
        <taxon>Betaproteobacteria</taxon>
        <taxon>Burkholderiales</taxon>
        <taxon>Burkholderiaceae</taxon>
        <taxon>Pandoraea</taxon>
    </lineage>
</organism>
<dbReference type="STRING" id="445709.ABW99_09290"/>
<evidence type="ECO:0000256" key="3">
    <source>
        <dbReference type="SAM" id="SignalP"/>
    </source>
</evidence>
<dbReference type="Gene3D" id="3.40.50.2300">
    <property type="match status" value="2"/>
</dbReference>
<sequence>MLTKMVTGFVAAAVLTVSAHAAPAAPSEIKIGTLYASSGAFAAISMPVYSGLKFWVEQKNAEGGVFVKPYNKKIPIKLVAYDDQSNTATAATLYNQLITQDKVDLLVADSGSVLTSVAVPIAREHKMLLIDQTGTGASFFTKDNPYIVLTADPVSSIWPKYVADFLTKDGAKMGVKRVALLYATNDFTGTQATAVRNFIKAAGSQVKIVYDQGVPTSTTNYTVLINNIKATNPDAVVELGYPNNDIAFLRNLQDSGVKFNFVFNIYSGLETSHLLETAGAKAMQYTYTYVTSSVLHYKPEFGMGLDDYRAAWEKKNAGGKITFGFNAVAGYTTGLVLENALAKTPSMDQLALRKTIGDFSGKLKTLDGTFQIDEAGAQIGEITPLGQVIPDGKGGVKFTVVYPPEVATGKPIYPAPQQ</sequence>
<gene>
    <name evidence="5" type="ORF">ABW99_09290</name>
</gene>
<comment type="similarity">
    <text evidence="1">Belongs to the leucine-binding protein family.</text>
</comment>
<keyword evidence="2 3" id="KW-0732">Signal</keyword>
<feature type="domain" description="Leucine-binding protein" evidence="4">
    <location>
        <begin position="28"/>
        <end position="380"/>
    </location>
</feature>
<dbReference type="InterPro" id="IPR051010">
    <property type="entry name" value="BCAA_transport"/>
</dbReference>
<keyword evidence="6" id="KW-1185">Reference proteome</keyword>
<dbReference type="InterPro" id="IPR028082">
    <property type="entry name" value="Peripla_BP_I"/>
</dbReference>
<protein>
    <submittedName>
        <fullName evidence="5">Amino acid ABC transporter substrate-binding protein</fullName>
    </submittedName>
</protein>
<dbReference type="PATRIC" id="fig|445709.3.peg.1986"/>
<dbReference type="PANTHER" id="PTHR30483:SF6">
    <property type="entry name" value="PERIPLASMIC BINDING PROTEIN OF ABC TRANSPORTER FOR NATURAL AMINO ACIDS"/>
    <property type="match status" value="1"/>
</dbReference>
<name>A0A0G3EUN6_9BURK</name>
<dbReference type="EMBL" id="CP011568">
    <property type="protein sequence ID" value="AKJ68381.1"/>
    <property type="molecule type" value="Genomic_DNA"/>
</dbReference>
<reference evidence="6" key="1">
    <citation type="submission" date="2015-06" db="EMBL/GenBank/DDBJ databases">
        <authorList>
            <person name="Lim Y.L."/>
            <person name="Ee R."/>
            <person name="Yong D."/>
            <person name="How K.Y."/>
            <person name="Yin W.F."/>
            <person name="Chan K.G."/>
        </authorList>
    </citation>
    <scope>NUCLEOTIDE SEQUENCE [LARGE SCALE GENOMIC DNA]</scope>
    <source>
        <strain evidence="6">DSM 25325</strain>
    </source>
</reference>
<dbReference type="Pfam" id="PF13458">
    <property type="entry name" value="Peripla_BP_6"/>
    <property type="match status" value="1"/>
</dbReference>